<name>A0A2P2NH56_RHIMU</name>
<reference evidence="1" key="1">
    <citation type="submission" date="2018-02" db="EMBL/GenBank/DDBJ databases">
        <title>Rhizophora mucronata_Transcriptome.</title>
        <authorList>
            <person name="Meera S.P."/>
            <person name="Sreeshan A."/>
            <person name="Augustine A."/>
        </authorList>
    </citation>
    <scope>NUCLEOTIDE SEQUENCE</scope>
    <source>
        <tissue evidence="1">Leaf</tissue>
    </source>
</reference>
<accession>A0A2P2NH56</accession>
<dbReference type="EMBL" id="GGEC01061337">
    <property type="protein sequence ID" value="MBX41821.1"/>
    <property type="molecule type" value="Transcribed_RNA"/>
</dbReference>
<sequence length="103" mass="11941">MAKLIFLIGQKRQRRYGQLAFSFKGITTNNARPWCHSWHTTYNMPHPSGFMLGKSGPRHSKSLVIFDFFLFFPFTTHIPILRNRSPAVSSITQTTLLVITDKW</sequence>
<dbReference type="AlphaFoldDB" id="A0A2P2NH56"/>
<organism evidence="1">
    <name type="scientific">Rhizophora mucronata</name>
    <name type="common">Asiatic mangrove</name>
    <dbReference type="NCBI Taxonomy" id="61149"/>
    <lineage>
        <taxon>Eukaryota</taxon>
        <taxon>Viridiplantae</taxon>
        <taxon>Streptophyta</taxon>
        <taxon>Embryophyta</taxon>
        <taxon>Tracheophyta</taxon>
        <taxon>Spermatophyta</taxon>
        <taxon>Magnoliopsida</taxon>
        <taxon>eudicotyledons</taxon>
        <taxon>Gunneridae</taxon>
        <taxon>Pentapetalae</taxon>
        <taxon>rosids</taxon>
        <taxon>fabids</taxon>
        <taxon>Malpighiales</taxon>
        <taxon>Rhizophoraceae</taxon>
        <taxon>Rhizophora</taxon>
    </lineage>
</organism>
<protein>
    <submittedName>
        <fullName evidence="1">Uncharacterized protein</fullName>
    </submittedName>
</protein>
<evidence type="ECO:0000313" key="1">
    <source>
        <dbReference type="EMBL" id="MBX41821.1"/>
    </source>
</evidence>
<proteinExistence type="predicted"/>